<feature type="region of interest" description="Disordered" evidence="3">
    <location>
        <begin position="157"/>
        <end position="176"/>
    </location>
</feature>
<protein>
    <submittedName>
        <fullName evidence="4">Archaea-specific SMC-related protein</fullName>
    </submittedName>
</protein>
<dbReference type="NCBIfam" id="NF045487">
    <property type="entry name" value="ASRP"/>
    <property type="match status" value="1"/>
</dbReference>
<evidence type="ECO:0000256" key="1">
    <source>
        <dbReference type="ARBA" id="ARBA00023054"/>
    </source>
</evidence>
<keyword evidence="1" id="KW-0175">Coiled coil</keyword>
<reference evidence="4 5" key="1">
    <citation type="journal article" date="2019" name="Int. J. Syst. Evol. Microbiol.">
        <title>The Global Catalogue of Microorganisms (GCM) 10K type strain sequencing project: providing services to taxonomists for standard genome sequencing and annotation.</title>
        <authorList>
            <consortium name="The Broad Institute Genomics Platform"/>
            <consortium name="The Broad Institute Genome Sequencing Center for Infectious Disease"/>
            <person name="Wu L."/>
            <person name="Ma J."/>
        </authorList>
    </citation>
    <scope>NUCLEOTIDE SEQUENCE [LARGE SCALE GENOMIC DNA]</scope>
    <source>
        <strain evidence="4 5">CGMCC 1.10594</strain>
    </source>
</reference>
<organism evidence="4 5">
    <name type="scientific">Haloplanus ruber</name>
    <dbReference type="NCBI Taxonomy" id="869892"/>
    <lineage>
        <taxon>Archaea</taxon>
        <taxon>Methanobacteriati</taxon>
        <taxon>Methanobacteriota</taxon>
        <taxon>Stenosarchaea group</taxon>
        <taxon>Halobacteria</taxon>
        <taxon>Halobacteriales</taxon>
        <taxon>Haloferacaceae</taxon>
        <taxon>Haloplanus</taxon>
    </lineage>
</organism>
<feature type="region of interest" description="Disordered" evidence="3">
    <location>
        <begin position="340"/>
        <end position="364"/>
    </location>
</feature>
<dbReference type="RefSeq" id="WP_256406443.1">
    <property type="nucleotide sequence ID" value="NZ_CP187153.1"/>
</dbReference>
<accession>A0ABD6D1T3</accession>
<dbReference type="AlphaFoldDB" id="A0ABD6D1T3"/>
<comment type="caution">
    <text evidence="4">The sequence shown here is derived from an EMBL/GenBank/DDBJ whole genome shotgun (WGS) entry which is preliminary data.</text>
</comment>
<dbReference type="EMBL" id="JBHUDL010000011">
    <property type="protein sequence ID" value="MFD1635327.1"/>
    <property type="molecule type" value="Genomic_DNA"/>
</dbReference>
<dbReference type="InterPro" id="IPR027417">
    <property type="entry name" value="P-loop_NTPase"/>
</dbReference>
<evidence type="ECO:0000256" key="3">
    <source>
        <dbReference type="SAM" id="MobiDB-lite"/>
    </source>
</evidence>
<keyword evidence="5" id="KW-1185">Reference proteome</keyword>
<feature type="compositionally biased region" description="Acidic residues" evidence="3">
    <location>
        <begin position="190"/>
        <end position="205"/>
    </location>
</feature>
<proteinExistence type="inferred from homology"/>
<sequence length="612" mass="68759">MWELDINNIAGIRSGSTSIIPGLNVVQASNFQGKSSFIAALQTVMGATGHYGDHPLTEGADTGSVTLRTDTDTYEVTINRERGANSLSGTPYLTDENDQLCARLFAFLGEDNPIRTAVRNGDDITEFLQEPLNIEEIDRQISDLKDERRDVEKALTQAEQAAENLPSAQESVTQVKNELEELRGKKAELEDAAQEDDGADDLSDELSERRSALQTHEEAIQAKEDRIEDLESKLEAAQAKLEDLDEPQEVETLAELEEKQERIDVLSGKIDLFERLHRANKAILDDGDINALTDVERTISGDEIECWVCGSTTPREEMEARVDRIDERVSDLKEQRQQLTTEVEEHQQRKREAEEQQREYEETKNRIGSLQVKISDTKSELDDRRRKKETVQAEVDELEQKVAEAQHEHNEQLAEMKTEIRTAERKLESKQEQLDDLEAKKADLENLREAKAELTDEIKALREEKTETQRALADEFDAAISDIIDRYAPGFESARFDVKTNKNGDVEKFDLIIARDGRETTVDALSEGEVELIGVAVALAGYRVYDVGDRVPLILIDGISQLASEHLQQLTDYLEDAADVLVTTAYPEASGFDGEMISPEEWEIVSHESASA</sequence>
<gene>
    <name evidence="4" type="ORF">ACFSBJ_16520</name>
</gene>
<feature type="compositionally biased region" description="Polar residues" evidence="3">
    <location>
        <begin position="166"/>
        <end position="176"/>
    </location>
</feature>
<dbReference type="SUPFAM" id="SSF52540">
    <property type="entry name" value="P-loop containing nucleoside triphosphate hydrolases"/>
    <property type="match status" value="2"/>
</dbReference>
<feature type="compositionally biased region" description="Basic and acidic residues" evidence="3">
    <location>
        <begin position="343"/>
        <end position="364"/>
    </location>
</feature>
<dbReference type="Proteomes" id="UP001597075">
    <property type="component" value="Unassembled WGS sequence"/>
</dbReference>
<evidence type="ECO:0000313" key="5">
    <source>
        <dbReference type="Proteomes" id="UP001597075"/>
    </source>
</evidence>
<feature type="region of interest" description="Disordered" evidence="3">
    <location>
        <begin position="186"/>
        <end position="218"/>
    </location>
</feature>
<comment type="similarity">
    <text evidence="2">Belongs to the Sph1/Sph2 family.</text>
</comment>
<dbReference type="PANTHER" id="PTHR32114">
    <property type="entry name" value="ABC TRANSPORTER ABCH.3"/>
    <property type="match status" value="1"/>
</dbReference>
<dbReference type="Gene3D" id="3.40.50.300">
    <property type="entry name" value="P-loop containing nucleotide triphosphate hydrolases"/>
    <property type="match status" value="2"/>
</dbReference>
<name>A0ABD6D1T3_9EURY</name>
<evidence type="ECO:0000313" key="4">
    <source>
        <dbReference type="EMBL" id="MFD1635327.1"/>
    </source>
</evidence>
<feature type="compositionally biased region" description="Basic and acidic residues" evidence="3">
    <location>
        <begin position="206"/>
        <end position="218"/>
    </location>
</feature>
<evidence type="ECO:0000256" key="2">
    <source>
        <dbReference type="ARBA" id="ARBA00049666"/>
    </source>
</evidence>
<dbReference type="PANTHER" id="PTHR32114:SF2">
    <property type="entry name" value="ABC TRANSPORTER ABCH.3"/>
    <property type="match status" value="1"/>
</dbReference>